<organism evidence="3 4">
    <name type="scientific">Microbispora corallina</name>
    <dbReference type="NCBI Taxonomy" id="83302"/>
    <lineage>
        <taxon>Bacteria</taxon>
        <taxon>Bacillati</taxon>
        <taxon>Actinomycetota</taxon>
        <taxon>Actinomycetes</taxon>
        <taxon>Streptosporangiales</taxon>
        <taxon>Streptosporangiaceae</taxon>
        <taxon>Microbispora</taxon>
    </lineage>
</organism>
<evidence type="ECO:0000313" key="4">
    <source>
        <dbReference type="Proteomes" id="UP000603904"/>
    </source>
</evidence>
<dbReference type="CDD" id="cd07814">
    <property type="entry name" value="SRPBCC_CalC_Aha1-like"/>
    <property type="match status" value="1"/>
</dbReference>
<dbReference type="SUPFAM" id="SSF55961">
    <property type="entry name" value="Bet v1-like"/>
    <property type="match status" value="1"/>
</dbReference>
<dbReference type="Pfam" id="PF08327">
    <property type="entry name" value="AHSA1"/>
    <property type="match status" value="1"/>
</dbReference>
<feature type="domain" description="Activator of Hsp90 ATPase homologue 1/2-like C-terminal" evidence="2">
    <location>
        <begin position="15"/>
        <end position="135"/>
    </location>
</feature>
<protein>
    <recommendedName>
        <fullName evidence="2">Activator of Hsp90 ATPase homologue 1/2-like C-terminal domain-containing protein</fullName>
    </recommendedName>
</protein>
<comment type="caution">
    <text evidence="3">The sequence shown here is derived from an EMBL/GenBank/DDBJ whole genome shotgun (WGS) entry which is preliminary data.</text>
</comment>
<comment type="similarity">
    <text evidence="1">Belongs to the AHA1 family.</text>
</comment>
<dbReference type="Proteomes" id="UP000603904">
    <property type="component" value="Unassembled WGS sequence"/>
</dbReference>
<proteinExistence type="inferred from homology"/>
<dbReference type="InterPro" id="IPR023393">
    <property type="entry name" value="START-like_dom_sf"/>
</dbReference>
<evidence type="ECO:0000259" key="2">
    <source>
        <dbReference type="Pfam" id="PF08327"/>
    </source>
</evidence>
<dbReference type="Gene3D" id="3.30.530.20">
    <property type="match status" value="1"/>
</dbReference>
<reference evidence="3 4" key="1">
    <citation type="submission" date="2021-01" db="EMBL/GenBank/DDBJ databases">
        <title>Whole genome shotgun sequence of Microbispora corallina NBRC 16416.</title>
        <authorList>
            <person name="Komaki H."/>
            <person name="Tamura T."/>
        </authorList>
    </citation>
    <scope>NUCLEOTIDE SEQUENCE [LARGE SCALE GENOMIC DNA]</scope>
    <source>
        <strain evidence="3 4">NBRC 16416</strain>
    </source>
</reference>
<dbReference type="InterPro" id="IPR013538">
    <property type="entry name" value="ASHA1/2-like_C"/>
</dbReference>
<keyword evidence="4" id="KW-1185">Reference proteome</keyword>
<dbReference type="RefSeq" id="WP_204059734.1">
    <property type="nucleotide sequence ID" value="NZ_BAAAGP010000006.1"/>
</dbReference>
<gene>
    <name evidence="3" type="ORF">Mco01_55290</name>
</gene>
<dbReference type="EMBL" id="BOOC01000031">
    <property type="protein sequence ID" value="GIH42529.1"/>
    <property type="molecule type" value="Genomic_DNA"/>
</dbReference>
<accession>A0ABQ4G628</accession>
<evidence type="ECO:0000256" key="1">
    <source>
        <dbReference type="ARBA" id="ARBA00006817"/>
    </source>
</evidence>
<sequence length="254" mass="27674">MSHEFAIREEIELAATPEQVWEAIATGPGIDSWLMGHTEIEPGVGGAARMTMLGFTQTSTITAWEPGRRFAYSSAPNPQDDSYMAFEYLLEEREGGSTVLRMVHSGALGGDWAAEYDALTKGDRVYLRKLAAYLEHFPGLTSVHNVFAPGPQADGERTWAAVRDALGLTGPLTAGAPVRLRIEGLGPQDGVVEFADLPTAVGVRVDDGLYTFVHGYQDTVLVEHHNFAKDADHEGIERAWRSWLDRSFSAPATA</sequence>
<evidence type="ECO:0000313" key="3">
    <source>
        <dbReference type="EMBL" id="GIH42529.1"/>
    </source>
</evidence>
<name>A0ABQ4G628_9ACTN</name>